<dbReference type="Gene3D" id="2.30.40.10">
    <property type="entry name" value="Urease, subunit C, domain 1"/>
    <property type="match status" value="1"/>
</dbReference>
<dbReference type="InterPro" id="IPR050378">
    <property type="entry name" value="Metallo-dep_Hydrolases_sf"/>
</dbReference>
<dbReference type="InterPro" id="IPR011059">
    <property type="entry name" value="Metal-dep_hydrolase_composite"/>
</dbReference>
<gene>
    <name evidence="4" type="ORF">FJZ47_00645</name>
</gene>
<dbReference type="Pfam" id="PF01979">
    <property type="entry name" value="Amidohydro_1"/>
    <property type="match status" value="1"/>
</dbReference>
<dbReference type="Gene3D" id="3.20.20.140">
    <property type="entry name" value="Metal-dependent hydrolases"/>
    <property type="match status" value="1"/>
</dbReference>
<dbReference type="GO" id="GO:0005829">
    <property type="term" value="C:cytosol"/>
    <property type="evidence" value="ECO:0007669"/>
    <property type="project" value="TreeGrafter"/>
</dbReference>
<organism evidence="4 5">
    <name type="scientific">Tectimicrobiota bacterium</name>
    <dbReference type="NCBI Taxonomy" id="2528274"/>
    <lineage>
        <taxon>Bacteria</taxon>
        <taxon>Pseudomonadati</taxon>
        <taxon>Nitrospinota/Tectimicrobiota group</taxon>
        <taxon>Candidatus Tectimicrobiota</taxon>
    </lineage>
</organism>
<proteinExistence type="inferred from homology"/>
<protein>
    <submittedName>
        <fullName evidence="4">Amidohydrolase family protein</fullName>
    </submittedName>
</protein>
<comment type="caution">
    <text evidence="4">The sequence shown here is derived from an EMBL/GenBank/DDBJ whole genome shotgun (WGS) entry which is preliminary data.</text>
</comment>
<dbReference type="AlphaFoldDB" id="A0A938B0T0"/>
<dbReference type="GO" id="GO:0016812">
    <property type="term" value="F:hydrolase activity, acting on carbon-nitrogen (but not peptide) bonds, in cyclic amides"/>
    <property type="evidence" value="ECO:0007669"/>
    <property type="project" value="TreeGrafter"/>
</dbReference>
<evidence type="ECO:0000256" key="1">
    <source>
        <dbReference type="ARBA" id="ARBA00001947"/>
    </source>
</evidence>
<dbReference type="PANTHER" id="PTHR11647:SF1">
    <property type="entry name" value="COLLAPSIN RESPONSE MEDIATOR PROTEIN"/>
    <property type="match status" value="1"/>
</dbReference>
<feature type="domain" description="Amidohydrolase-related" evidence="3">
    <location>
        <begin position="80"/>
        <end position="470"/>
    </location>
</feature>
<evidence type="ECO:0000259" key="3">
    <source>
        <dbReference type="Pfam" id="PF01979"/>
    </source>
</evidence>
<dbReference type="SUPFAM" id="SSF51338">
    <property type="entry name" value="Composite domain of metallo-dependent hydrolases"/>
    <property type="match status" value="2"/>
</dbReference>
<dbReference type="EMBL" id="VGLS01000008">
    <property type="protein sequence ID" value="MBM3222301.1"/>
    <property type="molecule type" value="Genomic_DNA"/>
</dbReference>
<accession>A0A938B0T0</accession>
<name>A0A938B0T0_UNCTE</name>
<evidence type="ECO:0000313" key="4">
    <source>
        <dbReference type="EMBL" id="MBM3222301.1"/>
    </source>
</evidence>
<dbReference type="SUPFAM" id="SSF51556">
    <property type="entry name" value="Metallo-dependent hydrolases"/>
    <property type="match status" value="1"/>
</dbReference>
<dbReference type="FunFam" id="3.20.20.140:FF:000174">
    <property type="entry name" value="Dihydropyrimidinase-related protein 2"/>
    <property type="match status" value="1"/>
</dbReference>
<dbReference type="PANTHER" id="PTHR11647">
    <property type="entry name" value="HYDRANTOINASE/DIHYDROPYRIMIDINASE FAMILY MEMBER"/>
    <property type="match status" value="1"/>
</dbReference>
<comment type="cofactor">
    <cofactor evidence="1">
        <name>Zn(2+)</name>
        <dbReference type="ChEBI" id="CHEBI:29105"/>
    </cofactor>
</comment>
<comment type="similarity">
    <text evidence="2">Belongs to the metallo-dependent hydrolases superfamily. Hydantoinase/dihydropyrimidinase family.</text>
</comment>
<evidence type="ECO:0000256" key="2">
    <source>
        <dbReference type="ARBA" id="ARBA00008829"/>
    </source>
</evidence>
<reference evidence="4" key="1">
    <citation type="submission" date="2019-03" db="EMBL/GenBank/DDBJ databases">
        <title>Lake Tanganyika Metagenome-Assembled Genomes (MAGs).</title>
        <authorList>
            <person name="Tran P."/>
        </authorList>
    </citation>
    <scope>NUCLEOTIDE SEQUENCE</scope>
    <source>
        <strain evidence="4">K_DeepCast_65m_m2_066</strain>
    </source>
</reference>
<dbReference type="InterPro" id="IPR006680">
    <property type="entry name" value="Amidohydro-rel"/>
</dbReference>
<dbReference type="Proteomes" id="UP000712673">
    <property type="component" value="Unassembled WGS sequence"/>
</dbReference>
<sequence length="501" mass="55300">MSSGSPCCYTPLRLKSRKLLHYPEEGSMFDIVIRGGTVVASQGAGHYDVAITGETITAVTAPGAILDEQARRVINATNHLVMPGGIDPHVHCKWHLPLPDGTASLTEGPEVVSRAALFGGTTTMIDFAARMQPKPLRQIIAEREQDWAGNCYCDYAYHVMLLGDIEPDVLEELEGLLTDGYPTVKIFTTNITPSRAGRMVHFGDIWEVFKILSRTGGLGVIHAEDNDLVMHMYEKLIRENRVSFHNLAEVHSALSEDLSFRRVLRLAAAEHTPLYMMHVSAGTGVQAIREARAAGQPIYGETLHQYMLYTSADYQRPHGQIYHTYPSLKTRDDQAALWAGTLDGCINTVATDEICCSLRTKVGGNRIDDTTGGNAGVEPRVGVMYHEMVTVRGYSLERFVNLVSTNAARIMGLYPRKGVIAAGSDADITILDPTINKTVRVEDLHETDYSPWEGHPITAWPVVTLLRGKVMTEYGVFHGELKDGRYLKRAIADDIRRGPTL</sequence>
<dbReference type="InterPro" id="IPR032466">
    <property type="entry name" value="Metal_Hydrolase"/>
</dbReference>
<evidence type="ECO:0000313" key="5">
    <source>
        <dbReference type="Proteomes" id="UP000712673"/>
    </source>
</evidence>